<dbReference type="PROSITE" id="PS01052">
    <property type="entry name" value="CALPONIN_1"/>
    <property type="match status" value="1"/>
</dbReference>
<feature type="domain" description="Calponin-homology (CH)" evidence="3">
    <location>
        <begin position="24"/>
        <end position="135"/>
    </location>
</feature>
<dbReference type="GO" id="GO:0051015">
    <property type="term" value="F:actin filament binding"/>
    <property type="evidence" value="ECO:0007669"/>
    <property type="project" value="TreeGrafter"/>
</dbReference>
<evidence type="ECO:0000313" key="4">
    <source>
        <dbReference type="EMBL" id="KAF6024448.1"/>
    </source>
</evidence>
<dbReference type="GO" id="GO:0007015">
    <property type="term" value="P:actin filament organization"/>
    <property type="evidence" value="ECO:0007669"/>
    <property type="project" value="TreeGrafter"/>
</dbReference>
<proteinExistence type="inferred from homology"/>
<dbReference type="GO" id="GO:0015629">
    <property type="term" value="C:actin cytoskeleton"/>
    <property type="evidence" value="ECO:0007669"/>
    <property type="project" value="TreeGrafter"/>
</dbReference>
<dbReference type="Pfam" id="PF00307">
    <property type="entry name" value="CH"/>
    <property type="match status" value="1"/>
</dbReference>
<dbReference type="PROSITE" id="PS50021">
    <property type="entry name" value="CH"/>
    <property type="match status" value="1"/>
</dbReference>
<name>A0A7J7JGF4_BUGNE</name>
<dbReference type="InterPro" id="IPR036872">
    <property type="entry name" value="CH_dom_sf"/>
</dbReference>
<comment type="caution">
    <text evidence="4">The sequence shown here is derived from an EMBL/GenBank/DDBJ whole genome shotgun (WGS) entry which is preliminary data.</text>
</comment>
<dbReference type="PANTHER" id="PTHR47385:SF14">
    <property type="entry name" value="TRANSGELIN"/>
    <property type="match status" value="1"/>
</dbReference>
<dbReference type="Pfam" id="PF00402">
    <property type="entry name" value="Calponin"/>
    <property type="match status" value="1"/>
</dbReference>
<dbReference type="Proteomes" id="UP000593567">
    <property type="component" value="Unassembled WGS sequence"/>
</dbReference>
<reference evidence="4" key="1">
    <citation type="submission" date="2020-06" db="EMBL/GenBank/DDBJ databases">
        <title>Draft genome of Bugula neritina, a colonial animal packing powerful symbionts and potential medicines.</title>
        <authorList>
            <person name="Rayko M."/>
        </authorList>
    </citation>
    <scope>NUCLEOTIDE SEQUENCE [LARGE SCALE GENOMIC DNA]</scope>
    <source>
        <strain evidence="4">Kwan_BN1</strain>
    </source>
</reference>
<dbReference type="PANTHER" id="PTHR47385">
    <property type="entry name" value="CALPONIN"/>
    <property type="match status" value="1"/>
</dbReference>
<dbReference type="OrthoDB" id="21595at2759"/>
<comment type="similarity">
    <text evidence="1 2">Belongs to the calponin family.</text>
</comment>
<dbReference type="AlphaFoldDB" id="A0A7J7JGF4"/>
<keyword evidence="5" id="KW-1185">Reference proteome</keyword>
<organism evidence="4 5">
    <name type="scientific">Bugula neritina</name>
    <name type="common">Brown bryozoan</name>
    <name type="synonym">Sertularia neritina</name>
    <dbReference type="NCBI Taxonomy" id="10212"/>
    <lineage>
        <taxon>Eukaryota</taxon>
        <taxon>Metazoa</taxon>
        <taxon>Spiralia</taxon>
        <taxon>Lophotrochozoa</taxon>
        <taxon>Bryozoa</taxon>
        <taxon>Gymnolaemata</taxon>
        <taxon>Cheilostomatida</taxon>
        <taxon>Flustrina</taxon>
        <taxon>Buguloidea</taxon>
        <taxon>Bugulidae</taxon>
        <taxon>Bugula</taxon>
    </lineage>
</organism>
<dbReference type="SUPFAM" id="SSF47576">
    <property type="entry name" value="Calponin-homology domain, CH-domain"/>
    <property type="match status" value="1"/>
</dbReference>
<gene>
    <name evidence="4" type="ORF">EB796_017241</name>
</gene>
<dbReference type="Gene3D" id="1.10.418.10">
    <property type="entry name" value="Calponin-like domain"/>
    <property type="match status" value="1"/>
</dbReference>
<evidence type="ECO:0000256" key="2">
    <source>
        <dbReference type="RuleBase" id="RU361224"/>
    </source>
</evidence>
<dbReference type="PROSITE" id="PS51122">
    <property type="entry name" value="CALPONIN_2"/>
    <property type="match status" value="1"/>
</dbReference>
<sequence>MAHRATKSGINRDIQSKLASKYDEQLASQCLLWISHQIQETFDSSGDARNVHEHLKSGHRLARLANSIQGGRIKSAAISKAKFPFQQMELINIFVEFCKDMGVPDQECFATVDLYEAQNMNQVIICIAALMRKFGLGPKEATENRRQFTEEQLNAGSSIIGLQMGTNRGASQSGMSFGKTRSLFAFMSTQSVYYASTYSIHLYLPVSIYLHLNRPVHLANLYRALQCQVSVQFLYLATCS</sequence>
<dbReference type="SMART" id="SM00033">
    <property type="entry name" value="CH"/>
    <property type="match status" value="1"/>
</dbReference>
<dbReference type="EMBL" id="VXIV02002578">
    <property type="protein sequence ID" value="KAF6024448.1"/>
    <property type="molecule type" value="Genomic_DNA"/>
</dbReference>
<dbReference type="PRINTS" id="PR00888">
    <property type="entry name" value="SM22CALPONIN"/>
</dbReference>
<evidence type="ECO:0000313" key="5">
    <source>
        <dbReference type="Proteomes" id="UP000593567"/>
    </source>
</evidence>
<dbReference type="InterPro" id="IPR003096">
    <property type="entry name" value="SM22_calponin"/>
</dbReference>
<dbReference type="InterPro" id="IPR050606">
    <property type="entry name" value="Calponin-like"/>
</dbReference>
<protein>
    <recommendedName>
        <fullName evidence="2">Transgelin</fullName>
    </recommendedName>
</protein>
<evidence type="ECO:0000256" key="1">
    <source>
        <dbReference type="ARBA" id="ARBA00009631"/>
    </source>
</evidence>
<dbReference type="InterPro" id="IPR000557">
    <property type="entry name" value="Calponin_repeat"/>
</dbReference>
<accession>A0A7J7JGF4</accession>
<dbReference type="InterPro" id="IPR001715">
    <property type="entry name" value="CH_dom"/>
</dbReference>
<evidence type="ECO:0000259" key="3">
    <source>
        <dbReference type="PROSITE" id="PS50021"/>
    </source>
</evidence>